<keyword evidence="4" id="KW-1185">Reference proteome</keyword>
<proteinExistence type="predicted"/>
<dbReference type="Proteomes" id="UP000567179">
    <property type="component" value="Unassembled WGS sequence"/>
</dbReference>
<evidence type="ECO:0000313" key="3">
    <source>
        <dbReference type="EMBL" id="KAF5319241.1"/>
    </source>
</evidence>
<comment type="caution">
    <text evidence="3">The sequence shown here is derived from an EMBL/GenBank/DDBJ whole genome shotgun (WGS) entry which is preliminary data.</text>
</comment>
<dbReference type="OrthoDB" id="3163863at2759"/>
<dbReference type="EMBL" id="JAACJJ010000029">
    <property type="protein sequence ID" value="KAF5319241.1"/>
    <property type="molecule type" value="Genomic_DNA"/>
</dbReference>
<evidence type="ECO:0000256" key="1">
    <source>
        <dbReference type="SAM" id="MobiDB-lite"/>
    </source>
</evidence>
<gene>
    <name evidence="3" type="ORF">D9619_008704</name>
</gene>
<organism evidence="3 4">
    <name type="scientific">Psilocybe cf. subviscida</name>
    <dbReference type="NCBI Taxonomy" id="2480587"/>
    <lineage>
        <taxon>Eukaryota</taxon>
        <taxon>Fungi</taxon>
        <taxon>Dikarya</taxon>
        <taxon>Basidiomycota</taxon>
        <taxon>Agaricomycotina</taxon>
        <taxon>Agaricomycetes</taxon>
        <taxon>Agaricomycetidae</taxon>
        <taxon>Agaricales</taxon>
        <taxon>Agaricineae</taxon>
        <taxon>Strophariaceae</taxon>
        <taxon>Psilocybe</taxon>
    </lineage>
</organism>
<evidence type="ECO:0000259" key="2">
    <source>
        <dbReference type="Pfam" id="PF13391"/>
    </source>
</evidence>
<sequence>MTAMLAFAEECGGQSGKRYVASAICCCSEDEDVVGALAALGTTWLTHFLFVFRASRGHPNQLNQTPSEGATPTTDQSAIGNRKNTFVDDVIKRDGYECVLTGFQDLAHPHPVEEIFTAGLVAAHILPSMGAVGQFDEDHNSDFYKSALTTFDILVNYTHLPVRTLEQLRDELDGPSNGMTLERNAHGAFNRFDWCLKKTEIENVYDLKILRNRGILKKPDTNRIFFKDRSNDFSDSPGNLKMKTPVDLPNAHFIAIHAAIAGILNMSDAGKFFDEFLDNREDRDQASPVRCWPELEKLIEERLLREAIIELFQSV</sequence>
<dbReference type="InterPro" id="IPR003615">
    <property type="entry name" value="HNH_nuc"/>
</dbReference>
<dbReference type="AlphaFoldDB" id="A0A8H5F0K9"/>
<reference evidence="3 4" key="1">
    <citation type="journal article" date="2020" name="ISME J.">
        <title>Uncovering the hidden diversity of litter-decomposition mechanisms in mushroom-forming fungi.</title>
        <authorList>
            <person name="Floudas D."/>
            <person name="Bentzer J."/>
            <person name="Ahren D."/>
            <person name="Johansson T."/>
            <person name="Persson P."/>
            <person name="Tunlid A."/>
        </authorList>
    </citation>
    <scope>NUCLEOTIDE SEQUENCE [LARGE SCALE GENOMIC DNA]</scope>
    <source>
        <strain evidence="3 4">CBS 101986</strain>
    </source>
</reference>
<accession>A0A8H5F0K9</accession>
<dbReference type="Pfam" id="PF13391">
    <property type="entry name" value="HNH_2"/>
    <property type="match status" value="1"/>
</dbReference>
<feature type="domain" description="HNH nuclease" evidence="2">
    <location>
        <begin position="98"/>
        <end position="196"/>
    </location>
</feature>
<feature type="region of interest" description="Disordered" evidence="1">
    <location>
        <begin position="60"/>
        <end position="79"/>
    </location>
</feature>
<protein>
    <recommendedName>
        <fullName evidence="2">HNH nuclease domain-containing protein</fullName>
    </recommendedName>
</protein>
<name>A0A8H5F0K9_9AGAR</name>
<evidence type="ECO:0000313" key="4">
    <source>
        <dbReference type="Proteomes" id="UP000567179"/>
    </source>
</evidence>